<dbReference type="AlphaFoldDB" id="A0A1I1WCG5"/>
<dbReference type="GO" id="GO:0009288">
    <property type="term" value="C:bacterial-type flagellum"/>
    <property type="evidence" value="ECO:0007669"/>
    <property type="project" value="UniProtKB-SubCell"/>
</dbReference>
<evidence type="ECO:0000256" key="5">
    <source>
        <dbReference type="SAM" id="Coils"/>
    </source>
</evidence>
<dbReference type="InterPro" id="IPR001029">
    <property type="entry name" value="Flagellin_N"/>
</dbReference>
<dbReference type="InterPro" id="IPR001492">
    <property type="entry name" value="Flagellin"/>
</dbReference>
<accession>A0A1I1WCG5</accession>
<dbReference type="GO" id="GO:0005576">
    <property type="term" value="C:extracellular region"/>
    <property type="evidence" value="ECO:0007669"/>
    <property type="project" value="UniProtKB-SubCell"/>
</dbReference>
<evidence type="ECO:0000256" key="3">
    <source>
        <dbReference type="ARBA" id="ARBA00023143"/>
    </source>
</evidence>
<proteinExistence type="inferred from homology"/>
<dbReference type="InterPro" id="IPR046358">
    <property type="entry name" value="Flagellin_C"/>
</dbReference>
<dbReference type="Pfam" id="PF00700">
    <property type="entry name" value="Flagellin_C"/>
    <property type="match status" value="1"/>
</dbReference>
<dbReference type="STRING" id="1123397.SAMN05660831_02623"/>
<evidence type="ECO:0000256" key="1">
    <source>
        <dbReference type="ARBA" id="ARBA00005709"/>
    </source>
</evidence>
<keyword evidence="8" id="KW-0969">Cilium</keyword>
<comment type="similarity">
    <text evidence="1 4">Belongs to the bacterial flagellin family.</text>
</comment>
<evidence type="ECO:0000259" key="7">
    <source>
        <dbReference type="Pfam" id="PF00700"/>
    </source>
</evidence>
<dbReference type="SUPFAM" id="SSF64518">
    <property type="entry name" value="Phase 1 flagellin"/>
    <property type="match status" value="1"/>
</dbReference>
<evidence type="ECO:0000256" key="4">
    <source>
        <dbReference type="RuleBase" id="RU362073"/>
    </source>
</evidence>
<dbReference type="PANTHER" id="PTHR42792">
    <property type="entry name" value="FLAGELLIN"/>
    <property type="match status" value="1"/>
</dbReference>
<keyword evidence="2 4" id="KW-0964">Secreted</keyword>
<feature type="domain" description="Flagellin N-terminal" evidence="6">
    <location>
        <begin position="5"/>
        <end position="142"/>
    </location>
</feature>
<feature type="coiled-coil region" evidence="5">
    <location>
        <begin position="78"/>
        <end position="129"/>
    </location>
</feature>
<comment type="function">
    <text evidence="4">Flagellin is the subunit protein which polymerizes to form the filaments of bacterial flagella.</text>
</comment>
<protein>
    <recommendedName>
        <fullName evidence="4">Flagellin</fullName>
    </recommendedName>
</protein>
<keyword evidence="8" id="KW-0282">Flagellum</keyword>
<evidence type="ECO:0000256" key="2">
    <source>
        <dbReference type="ARBA" id="ARBA00022525"/>
    </source>
</evidence>
<evidence type="ECO:0000313" key="8">
    <source>
        <dbReference type="EMBL" id="SFD92782.1"/>
    </source>
</evidence>
<keyword evidence="3 4" id="KW-0975">Bacterial flagellum</keyword>
<dbReference type="Gene3D" id="6.10.10.10">
    <property type="entry name" value="Flagellar export chaperone, C-terminal domain"/>
    <property type="match status" value="1"/>
</dbReference>
<gene>
    <name evidence="8" type="ORF">SAMN05660831_02623</name>
</gene>
<evidence type="ECO:0000259" key="6">
    <source>
        <dbReference type="Pfam" id="PF00669"/>
    </source>
</evidence>
<dbReference type="Pfam" id="PF00669">
    <property type="entry name" value="Flagellin_N"/>
    <property type="match status" value="1"/>
</dbReference>
<comment type="subcellular location">
    <subcellularLocation>
        <location evidence="4">Secreted</location>
    </subcellularLocation>
    <subcellularLocation>
        <location evidence="4">Bacterial flagellum</location>
    </subcellularLocation>
</comment>
<reference evidence="8 9" key="1">
    <citation type="submission" date="2016-10" db="EMBL/GenBank/DDBJ databases">
        <authorList>
            <person name="de Groot N.N."/>
        </authorList>
    </citation>
    <scope>NUCLEOTIDE SEQUENCE [LARGE SCALE GENOMIC DNA]</scope>
    <source>
        <strain evidence="8 9">HL3</strain>
    </source>
</reference>
<dbReference type="EMBL" id="FOMJ01000013">
    <property type="protein sequence ID" value="SFD92782.1"/>
    <property type="molecule type" value="Genomic_DNA"/>
</dbReference>
<organism evidence="8 9">
    <name type="scientific">Thiohalospira halophila DSM 15071</name>
    <dbReference type="NCBI Taxonomy" id="1123397"/>
    <lineage>
        <taxon>Bacteria</taxon>
        <taxon>Pseudomonadati</taxon>
        <taxon>Pseudomonadota</taxon>
        <taxon>Gammaproteobacteria</taxon>
        <taxon>Thiohalospirales</taxon>
        <taxon>Thiohalospiraceae</taxon>
        <taxon>Thiohalospira</taxon>
    </lineage>
</organism>
<dbReference type="Proteomes" id="UP000198611">
    <property type="component" value="Unassembled WGS sequence"/>
</dbReference>
<keyword evidence="8" id="KW-0966">Cell projection</keyword>
<keyword evidence="9" id="KW-1185">Reference proteome</keyword>
<dbReference type="Gene3D" id="1.20.1330.10">
    <property type="entry name" value="f41 fragment of flagellin, N-terminal domain"/>
    <property type="match status" value="1"/>
</dbReference>
<dbReference type="PRINTS" id="PR00207">
    <property type="entry name" value="FLAGELLIN"/>
</dbReference>
<feature type="domain" description="Flagellin C-terminal" evidence="7">
    <location>
        <begin position="196"/>
        <end position="280"/>
    </location>
</feature>
<dbReference type="RefSeq" id="WP_093429228.1">
    <property type="nucleotide sequence ID" value="NZ_FOMJ01000013.1"/>
</dbReference>
<dbReference type="GO" id="GO:0005198">
    <property type="term" value="F:structural molecule activity"/>
    <property type="evidence" value="ECO:0007669"/>
    <property type="project" value="UniProtKB-UniRule"/>
</dbReference>
<keyword evidence="5" id="KW-0175">Coiled coil</keyword>
<evidence type="ECO:0000313" key="9">
    <source>
        <dbReference type="Proteomes" id="UP000198611"/>
    </source>
</evidence>
<dbReference type="PANTHER" id="PTHR42792:SF2">
    <property type="entry name" value="FLAGELLIN"/>
    <property type="match status" value="1"/>
</dbReference>
<dbReference type="InterPro" id="IPR042187">
    <property type="entry name" value="Flagellin_C_sub2"/>
</dbReference>
<dbReference type="OrthoDB" id="9796789at2"/>
<name>A0A1I1WCG5_9GAMM</name>
<sequence length="281" mass="29610">MAQVINTNVMSLNAQRNLNSTNNQMSQAVERLSSGLRINSAADDAAGLAISERFSGQINGMNQAVRNANDAVSLVQTAEGALDEISNMSQRIRELAVQSANDTNAADDRDALDDEAQQLVAEIDRIASETEFNGENILDGSNGTMTFQIGANEGQTLGVTTPNATKGALATGADISFADIDISSTPSQASIGSVISTMDQVIDDVSGIRAELGATQNRLESTISNLEVGVENMSSARSQIRDADFAKESSELTRTQVLQQAGTSMLAQANQLPQNALSLLQ</sequence>